<evidence type="ECO:0008006" key="2">
    <source>
        <dbReference type="Google" id="ProtNLM"/>
    </source>
</evidence>
<organism evidence="1">
    <name type="scientific">marine sediment metagenome</name>
    <dbReference type="NCBI Taxonomy" id="412755"/>
    <lineage>
        <taxon>unclassified sequences</taxon>
        <taxon>metagenomes</taxon>
        <taxon>ecological metagenomes</taxon>
    </lineage>
</organism>
<name>X1U4J4_9ZZZZ</name>
<protein>
    <recommendedName>
        <fullName evidence="2">UDP-4-amino-4, 6-dideoxy-N-acetyl-beta-L-altrosamine transaminase</fullName>
    </recommendedName>
</protein>
<dbReference type="AlphaFoldDB" id="X1U4J4"/>
<dbReference type="EMBL" id="BARW01008771">
    <property type="protein sequence ID" value="GAI87234.1"/>
    <property type="molecule type" value="Genomic_DNA"/>
</dbReference>
<dbReference type="InterPro" id="IPR015424">
    <property type="entry name" value="PyrdxlP-dep_Trfase"/>
</dbReference>
<sequence length="69" mass="8241">MREKGLGVQVHYMPVYLQPYYQKLGFKKGTCPVAEDFYEKEISIPLYPSMKNEDVNYVIEKIFEVFREI</sequence>
<dbReference type="Gene3D" id="3.90.1150.10">
    <property type="entry name" value="Aspartate Aminotransferase, domain 1"/>
    <property type="match status" value="1"/>
</dbReference>
<dbReference type="SUPFAM" id="SSF53383">
    <property type="entry name" value="PLP-dependent transferases"/>
    <property type="match status" value="1"/>
</dbReference>
<accession>X1U4J4</accession>
<gene>
    <name evidence="1" type="ORF">S12H4_17865</name>
</gene>
<comment type="caution">
    <text evidence="1">The sequence shown here is derived from an EMBL/GenBank/DDBJ whole genome shotgun (WGS) entry which is preliminary data.</text>
</comment>
<reference evidence="1" key="1">
    <citation type="journal article" date="2014" name="Front. Microbiol.">
        <title>High frequency of phylogenetically diverse reductive dehalogenase-homologous genes in deep subseafloor sedimentary metagenomes.</title>
        <authorList>
            <person name="Kawai M."/>
            <person name="Futagami T."/>
            <person name="Toyoda A."/>
            <person name="Takaki Y."/>
            <person name="Nishi S."/>
            <person name="Hori S."/>
            <person name="Arai W."/>
            <person name="Tsubouchi T."/>
            <person name="Morono Y."/>
            <person name="Uchiyama I."/>
            <person name="Ito T."/>
            <person name="Fujiyama A."/>
            <person name="Inagaki F."/>
            <person name="Takami H."/>
        </authorList>
    </citation>
    <scope>NUCLEOTIDE SEQUENCE</scope>
    <source>
        <strain evidence="1">Expedition CK06-06</strain>
    </source>
</reference>
<proteinExistence type="predicted"/>
<evidence type="ECO:0000313" key="1">
    <source>
        <dbReference type="EMBL" id="GAI87234.1"/>
    </source>
</evidence>
<dbReference type="InterPro" id="IPR015422">
    <property type="entry name" value="PyrdxlP-dep_Trfase_small"/>
</dbReference>
<dbReference type="Pfam" id="PF01041">
    <property type="entry name" value="DegT_DnrJ_EryC1"/>
    <property type="match status" value="1"/>
</dbReference>
<dbReference type="InterPro" id="IPR000653">
    <property type="entry name" value="DegT/StrS_aminotransferase"/>
</dbReference>